<keyword evidence="2" id="KW-1185">Reference proteome</keyword>
<dbReference type="EMBL" id="CP075864">
    <property type="protein sequence ID" value="QYS93136.1"/>
    <property type="molecule type" value="Genomic_DNA"/>
</dbReference>
<protein>
    <submittedName>
        <fullName evidence="1">Uncharacterized protein</fullName>
    </submittedName>
</protein>
<proteinExistence type="predicted"/>
<reference evidence="1 2" key="1">
    <citation type="journal article" date="2021" name="BMC Genomics">
        <title>Telomere-to-telomere genome assembly of asparaginase-producing Trichoderma simmonsii.</title>
        <authorList>
            <person name="Chung D."/>
            <person name="Kwon Y.M."/>
            <person name="Yang Y."/>
        </authorList>
    </citation>
    <scope>NUCLEOTIDE SEQUENCE [LARGE SCALE GENOMIC DNA]</scope>
    <source>
        <strain evidence="1 2">GH-Sj1</strain>
    </source>
</reference>
<gene>
    <name evidence="1" type="ORF">H0G86_000526</name>
</gene>
<name>A0A8G0P9K0_9HYPO</name>
<evidence type="ECO:0000313" key="1">
    <source>
        <dbReference type="EMBL" id="QYS93136.1"/>
    </source>
</evidence>
<organism evidence="1 2">
    <name type="scientific">Trichoderma simmonsii</name>
    <dbReference type="NCBI Taxonomy" id="1491479"/>
    <lineage>
        <taxon>Eukaryota</taxon>
        <taxon>Fungi</taxon>
        <taxon>Dikarya</taxon>
        <taxon>Ascomycota</taxon>
        <taxon>Pezizomycotina</taxon>
        <taxon>Sordariomycetes</taxon>
        <taxon>Hypocreomycetidae</taxon>
        <taxon>Hypocreales</taxon>
        <taxon>Hypocreaceae</taxon>
        <taxon>Trichoderma</taxon>
    </lineage>
</organism>
<accession>A0A8G0P9K0</accession>
<dbReference type="AlphaFoldDB" id="A0A8G0P9K0"/>
<evidence type="ECO:0000313" key="2">
    <source>
        <dbReference type="Proteomes" id="UP000826661"/>
    </source>
</evidence>
<dbReference type="Proteomes" id="UP000826661">
    <property type="component" value="Chromosome I"/>
</dbReference>
<sequence>MSTESGRKPSLHLLMIESVYGIGPIVSTVHDGSVQQQLELSYLPLPDHIMTERFLSRAVREHIFHGQSSYEYVGVDLLVCLFFLLLTTFSPRPLSHSSPPL</sequence>